<organism evidence="1 2">
    <name type="scientific">Coprobacter fastidiosus</name>
    <dbReference type="NCBI Taxonomy" id="1099853"/>
    <lineage>
        <taxon>Bacteria</taxon>
        <taxon>Pseudomonadati</taxon>
        <taxon>Bacteroidota</taxon>
        <taxon>Bacteroidia</taxon>
        <taxon>Bacteroidales</taxon>
        <taxon>Barnesiellaceae</taxon>
        <taxon>Coprobacter</taxon>
    </lineage>
</organism>
<evidence type="ECO:0000313" key="2">
    <source>
        <dbReference type="Proteomes" id="UP000262954"/>
    </source>
</evidence>
<dbReference type="SUPFAM" id="SSF52467">
    <property type="entry name" value="DHS-like NAD/FAD-binding domain"/>
    <property type="match status" value="1"/>
</dbReference>
<proteinExistence type="predicted"/>
<dbReference type="AlphaFoldDB" id="A0A354M2Y8"/>
<protein>
    <submittedName>
        <fullName evidence="1">Uncharacterized protein</fullName>
    </submittedName>
</protein>
<reference evidence="1 2" key="1">
    <citation type="journal article" date="2018" name="Nat. Biotechnol.">
        <title>A standardized bacterial taxonomy based on genome phylogeny substantially revises the tree of life.</title>
        <authorList>
            <person name="Parks D.H."/>
            <person name="Chuvochina M."/>
            <person name="Waite D.W."/>
            <person name="Rinke C."/>
            <person name="Skarshewski A."/>
            <person name="Chaumeil P.A."/>
            <person name="Hugenholtz P."/>
        </authorList>
    </citation>
    <scope>NUCLEOTIDE SEQUENCE [LARGE SCALE GENOMIC DNA]</scope>
    <source>
        <strain evidence="1">UBA11482</strain>
    </source>
</reference>
<gene>
    <name evidence="1" type="ORF">DDY73_07705</name>
</gene>
<name>A0A354M2Y8_9BACT</name>
<dbReference type="Pfam" id="PF13289">
    <property type="entry name" value="SIR2_2"/>
    <property type="match status" value="1"/>
</dbReference>
<evidence type="ECO:0000313" key="1">
    <source>
        <dbReference type="EMBL" id="HBJ08877.1"/>
    </source>
</evidence>
<dbReference type="Proteomes" id="UP000262954">
    <property type="component" value="Unassembled WGS sequence"/>
</dbReference>
<dbReference type="Gene3D" id="3.40.50.1220">
    <property type="entry name" value="TPP-binding domain"/>
    <property type="match status" value="1"/>
</dbReference>
<accession>A0A354M2Y8</accession>
<comment type="caution">
    <text evidence="1">The sequence shown here is derived from an EMBL/GenBank/DDBJ whole genome shotgun (WGS) entry which is preliminary data.</text>
</comment>
<dbReference type="InterPro" id="IPR029035">
    <property type="entry name" value="DHS-like_NAD/FAD-binding_dom"/>
</dbReference>
<sequence length="486" mass="56163">MYIENIINRINNANKSRSGFYFELLIQNLLKLHFSKQGKNFITDFQIGKIRLDGYIETGIDIYDGPIGFEIKYVHQMNCTMMNSMLKRFTELLHTSPIKYIIIIIICLSPSIGVRYKEITNKSPKIIFWDNKKIDELIEENADAIESIVNSLFKLDIENEIRKSSDDWKKSRLDILNEIKKAYKKGNMSLLLGAGVSCSAGFPNWRTLLNSLYANFVNKVFNNDVVADETLQSITKKFIEINNSSTLAAARYLKAGLSQKDNDVHFITAVKKALYDSPKKPSPLMDAIINLCTPKRSGAKIKSVITYNFDDLVEEYLDKVKLEYKTIYKDEEQHDSDELPIYHVHGFISSRGDIEKDVSLIFSEEAYHKVYSEPYHWSNLVQLATLRENNCLMIGLSLSDPNLRRLLEIAAQKHSKNNRHYVFMQRLSNDNLIDEENKERIDIISANKIIQTHHVIQEMMMSSLGTNIIWFEDYDEIPKLLDSIKK</sequence>
<dbReference type="EMBL" id="DNWC01000097">
    <property type="protein sequence ID" value="HBJ08877.1"/>
    <property type="molecule type" value="Genomic_DNA"/>
</dbReference>